<evidence type="ECO:0000313" key="2">
    <source>
        <dbReference type="EMBL" id="AOM80087.1"/>
    </source>
</evidence>
<proteinExistence type="predicted"/>
<dbReference type="InterPro" id="IPR010982">
    <property type="entry name" value="Lambda_DNA-bd_dom_sf"/>
</dbReference>
<dbReference type="Pfam" id="PF13560">
    <property type="entry name" value="HTH_31"/>
    <property type="match status" value="1"/>
</dbReference>
<dbReference type="CDD" id="cd00093">
    <property type="entry name" value="HTH_XRE"/>
    <property type="match status" value="1"/>
</dbReference>
<gene>
    <name evidence="2" type="ORF">BFS30_24750</name>
</gene>
<name>A0A1D7QN51_9SPHI</name>
<protein>
    <recommendedName>
        <fullName evidence="1">HTH cro/C1-type domain-containing protein</fullName>
    </recommendedName>
</protein>
<dbReference type="GO" id="GO:0003677">
    <property type="term" value="F:DNA binding"/>
    <property type="evidence" value="ECO:0007669"/>
    <property type="project" value="InterPro"/>
</dbReference>
<dbReference type="KEGG" id="psty:BFS30_24750"/>
<sequence>MEIDVSAIAGKLKAYRYRNGLSHKQLGKILGIDGSTICAWEKAERVPPQKKLNKLILLMKL</sequence>
<dbReference type="Gene3D" id="1.10.260.40">
    <property type="entry name" value="lambda repressor-like DNA-binding domains"/>
    <property type="match status" value="1"/>
</dbReference>
<organism evidence="2 3">
    <name type="scientific">Pedobacter steynii</name>
    <dbReference type="NCBI Taxonomy" id="430522"/>
    <lineage>
        <taxon>Bacteria</taxon>
        <taxon>Pseudomonadati</taxon>
        <taxon>Bacteroidota</taxon>
        <taxon>Sphingobacteriia</taxon>
        <taxon>Sphingobacteriales</taxon>
        <taxon>Sphingobacteriaceae</taxon>
        <taxon>Pedobacter</taxon>
    </lineage>
</organism>
<dbReference type="PROSITE" id="PS50943">
    <property type="entry name" value="HTH_CROC1"/>
    <property type="match status" value="1"/>
</dbReference>
<reference evidence="2 3" key="1">
    <citation type="submission" date="2016-08" db="EMBL/GenBank/DDBJ databases">
        <authorList>
            <person name="Seilhamer J.J."/>
        </authorList>
    </citation>
    <scope>NUCLEOTIDE SEQUENCE [LARGE SCALE GENOMIC DNA]</scope>
    <source>
        <strain evidence="2 3">DX4</strain>
    </source>
</reference>
<evidence type="ECO:0000313" key="3">
    <source>
        <dbReference type="Proteomes" id="UP000094313"/>
    </source>
</evidence>
<accession>A0A1D7QN51</accession>
<dbReference type="EMBL" id="CP017141">
    <property type="protein sequence ID" value="AOM80087.1"/>
    <property type="molecule type" value="Genomic_DNA"/>
</dbReference>
<dbReference type="AlphaFoldDB" id="A0A1D7QN51"/>
<dbReference type="InterPro" id="IPR001387">
    <property type="entry name" value="Cro/C1-type_HTH"/>
</dbReference>
<keyword evidence="3" id="KW-1185">Reference proteome</keyword>
<dbReference type="Proteomes" id="UP000094313">
    <property type="component" value="Chromosome"/>
</dbReference>
<feature type="domain" description="HTH cro/C1-type" evidence="1">
    <location>
        <begin position="12"/>
        <end position="55"/>
    </location>
</feature>
<evidence type="ECO:0000259" key="1">
    <source>
        <dbReference type="PROSITE" id="PS50943"/>
    </source>
</evidence>
<dbReference type="SUPFAM" id="SSF47413">
    <property type="entry name" value="lambda repressor-like DNA-binding domains"/>
    <property type="match status" value="1"/>
</dbReference>